<evidence type="ECO:0000313" key="2">
    <source>
        <dbReference type="Proteomes" id="UP000002964"/>
    </source>
</evidence>
<dbReference type="STRING" id="631362.Thi970DRAFT_00411"/>
<reference evidence="2" key="1">
    <citation type="submission" date="2011-06" db="EMBL/GenBank/DDBJ databases">
        <authorList>
            <consortium name="US DOE Joint Genome Institute (JGI-PGF)"/>
            <person name="Lucas S."/>
            <person name="Han J."/>
            <person name="Lapidus A."/>
            <person name="Cheng J.-F."/>
            <person name="Goodwin L."/>
            <person name="Pitluck S."/>
            <person name="Peters L."/>
            <person name="Land M.L."/>
            <person name="Hauser L."/>
            <person name="Vogl K."/>
            <person name="Liu Z."/>
            <person name="Overmann J."/>
            <person name="Frigaard N.-U."/>
            <person name="Bryant D.A."/>
            <person name="Woyke T.J."/>
        </authorList>
    </citation>
    <scope>NUCLEOTIDE SEQUENCE [LARGE SCALE GENOMIC DNA]</scope>
    <source>
        <strain evidence="2">970</strain>
    </source>
</reference>
<protein>
    <submittedName>
        <fullName evidence="1">Uncharacterized protein</fullName>
    </submittedName>
</protein>
<name>H8YWF1_9GAMM</name>
<dbReference type="EMBL" id="JH603167">
    <property type="protein sequence ID" value="EIC23669.1"/>
    <property type="molecule type" value="Genomic_DNA"/>
</dbReference>
<dbReference type="Proteomes" id="UP000002964">
    <property type="component" value="Unassembled WGS sequence"/>
</dbReference>
<evidence type="ECO:0000313" key="1">
    <source>
        <dbReference type="EMBL" id="EIC23669.1"/>
    </source>
</evidence>
<sequence length="31" mass="3457">MPLMVSEQAFIGAFQHQATREHPEGFRAAAQ</sequence>
<organism evidence="1 2">
    <name type="scientific">Thiorhodovibrio frisius</name>
    <dbReference type="NCBI Taxonomy" id="631362"/>
    <lineage>
        <taxon>Bacteria</taxon>
        <taxon>Pseudomonadati</taxon>
        <taxon>Pseudomonadota</taxon>
        <taxon>Gammaproteobacteria</taxon>
        <taxon>Chromatiales</taxon>
        <taxon>Chromatiaceae</taxon>
        <taxon>Thiorhodovibrio</taxon>
    </lineage>
</organism>
<reference evidence="1 2" key="2">
    <citation type="submission" date="2011-11" db="EMBL/GenBank/DDBJ databases">
        <authorList>
            <consortium name="US DOE Joint Genome Institute"/>
            <person name="Lucas S."/>
            <person name="Han J."/>
            <person name="Lapidus A."/>
            <person name="Cheng J.-F."/>
            <person name="Goodwin L."/>
            <person name="Pitluck S."/>
            <person name="Peters L."/>
            <person name="Ovchinnikova G."/>
            <person name="Zhang X."/>
            <person name="Detter J.C."/>
            <person name="Han C."/>
            <person name="Tapia R."/>
            <person name="Land M."/>
            <person name="Hauser L."/>
            <person name="Kyrpides N."/>
            <person name="Ivanova N."/>
            <person name="Pagani I."/>
            <person name="Vogl K."/>
            <person name="Liu Z."/>
            <person name="Overmann J."/>
            <person name="Frigaard N.-U."/>
            <person name="Bryant D."/>
            <person name="Woyke T."/>
        </authorList>
    </citation>
    <scope>NUCLEOTIDE SEQUENCE [LARGE SCALE GENOMIC DNA]</scope>
    <source>
        <strain evidence="1 2">970</strain>
    </source>
</reference>
<gene>
    <name evidence="1" type="ORF">Thi970DRAFT_00411</name>
</gene>
<dbReference type="AlphaFoldDB" id="H8YWF1"/>
<feature type="non-terminal residue" evidence="1">
    <location>
        <position position="31"/>
    </location>
</feature>
<accession>H8YWF1</accession>
<keyword evidence="2" id="KW-1185">Reference proteome</keyword>
<dbReference type="HOGENOM" id="CLU_3400943_0_0_6"/>
<proteinExistence type="predicted"/>